<feature type="domain" description="Microbial-type PARG catalytic" evidence="1">
    <location>
        <begin position="15"/>
        <end position="165"/>
    </location>
</feature>
<dbReference type="STRING" id="1314781.A0A165Q6H4"/>
<gene>
    <name evidence="2" type="ORF">EXIGLDRAFT_738009</name>
</gene>
<dbReference type="InParanoid" id="A0A165Q6H4"/>
<keyword evidence="3" id="KW-1185">Reference proteome</keyword>
<dbReference type="Pfam" id="PF10021">
    <property type="entry name" value="PARG_cat_microb"/>
    <property type="match status" value="1"/>
</dbReference>
<dbReference type="InterPro" id="IPR019261">
    <property type="entry name" value="PARG_cat_microbial"/>
</dbReference>
<protein>
    <recommendedName>
        <fullName evidence="1">Microbial-type PARG catalytic domain-containing protein</fullName>
    </recommendedName>
</protein>
<proteinExistence type="predicted"/>
<accession>A0A165Q6H4</accession>
<organism evidence="2 3">
    <name type="scientific">Exidia glandulosa HHB12029</name>
    <dbReference type="NCBI Taxonomy" id="1314781"/>
    <lineage>
        <taxon>Eukaryota</taxon>
        <taxon>Fungi</taxon>
        <taxon>Dikarya</taxon>
        <taxon>Basidiomycota</taxon>
        <taxon>Agaricomycotina</taxon>
        <taxon>Agaricomycetes</taxon>
        <taxon>Auriculariales</taxon>
        <taxon>Exidiaceae</taxon>
        <taxon>Exidia</taxon>
    </lineage>
</organism>
<evidence type="ECO:0000313" key="3">
    <source>
        <dbReference type="Proteomes" id="UP000077266"/>
    </source>
</evidence>
<dbReference type="InterPro" id="IPR012664">
    <property type="entry name" value="CHP02452"/>
</dbReference>
<dbReference type="AlphaFoldDB" id="A0A165Q6H4"/>
<dbReference type="EMBL" id="KV425884">
    <property type="protein sequence ID" value="KZW03154.1"/>
    <property type="molecule type" value="Genomic_DNA"/>
</dbReference>
<dbReference type="InterPro" id="IPR043472">
    <property type="entry name" value="Macro_dom-like"/>
</dbReference>
<dbReference type="PANTHER" id="PTHR35596">
    <property type="entry name" value="DUF2263 DOMAIN-CONTAINING PROTEIN"/>
    <property type="match status" value="1"/>
</dbReference>
<dbReference type="PIRSF" id="PIRSF014899">
    <property type="entry name" value="UCP014899"/>
    <property type="match status" value="1"/>
</dbReference>
<sequence>MRKFSGQRERLAKIAGETLSAIENGSYMLGTSAYRLAPAVAAMTQNTIFEAASTPLANWQHRTSHVTAHTTRTSFAISEVSTLVAVRKLAQDPAATVGALNFASAKHPGGGFLTGAQAQEESLARSSTLYCSLTCPVGAQFYAEHKEPGYYSHAMLWSPGVLFFRSDDGGWLPPVAAGVLTSAAVNAGAVKQRLAENEHAEADGRIEACMHERMARILALFERQGSTHVVLGSFGTGVFKNDVSTIAKLWADLLGPNQRFENSFRHVEFAILGRETFEVFKAGFERRCGQLWARIPA</sequence>
<dbReference type="SUPFAM" id="SSF52949">
    <property type="entry name" value="Macro domain-like"/>
    <property type="match status" value="1"/>
</dbReference>
<dbReference type="Gene3D" id="3.40.220.10">
    <property type="entry name" value="Leucine Aminopeptidase, subunit E, domain 1"/>
    <property type="match status" value="1"/>
</dbReference>
<dbReference type="OrthoDB" id="9985428at2759"/>
<dbReference type="PANTHER" id="PTHR35596:SF1">
    <property type="entry name" value="MICROBIAL-TYPE PARG CATALYTIC DOMAIN-CONTAINING PROTEIN"/>
    <property type="match status" value="1"/>
</dbReference>
<reference evidence="2 3" key="1">
    <citation type="journal article" date="2016" name="Mol. Biol. Evol.">
        <title>Comparative Genomics of Early-Diverging Mushroom-Forming Fungi Provides Insights into the Origins of Lignocellulose Decay Capabilities.</title>
        <authorList>
            <person name="Nagy L.G."/>
            <person name="Riley R."/>
            <person name="Tritt A."/>
            <person name="Adam C."/>
            <person name="Daum C."/>
            <person name="Floudas D."/>
            <person name="Sun H."/>
            <person name="Yadav J.S."/>
            <person name="Pangilinan J."/>
            <person name="Larsson K.H."/>
            <person name="Matsuura K."/>
            <person name="Barry K."/>
            <person name="Labutti K."/>
            <person name="Kuo R."/>
            <person name="Ohm R.A."/>
            <person name="Bhattacharya S.S."/>
            <person name="Shirouzu T."/>
            <person name="Yoshinaga Y."/>
            <person name="Martin F.M."/>
            <person name="Grigoriev I.V."/>
            <person name="Hibbett D.S."/>
        </authorList>
    </citation>
    <scope>NUCLEOTIDE SEQUENCE [LARGE SCALE GENOMIC DNA]</scope>
    <source>
        <strain evidence="2 3">HHB12029</strain>
    </source>
</reference>
<dbReference type="NCBIfam" id="TIGR02452">
    <property type="entry name" value="TIGR02452 family protein"/>
    <property type="match status" value="1"/>
</dbReference>
<evidence type="ECO:0000259" key="1">
    <source>
        <dbReference type="Pfam" id="PF10021"/>
    </source>
</evidence>
<dbReference type="Proteomes" id="UP000077266">
    <property type="component" value="Unassembled WGS sequence"/>
</dbReference>
<evidence type="ECO:0000313" key="2">
    <source>
        <dbReference type="EMBL" id="KZW03154.1"/>
    </source>
</evidence>
<name>A0A165Q6H4_EXIGL</name>